<evidence type="ECO:0000259" key="2">
    <source>
        <dbReference type="Pfam" id="PF14347"/>
    </source>
</evidence>
<keyword evidence="1" id="KW-0732">Signal</keyword>
<evidence type="ECO:0000256" key="1">
    <source>
        <dbReference type="SAM" id="SignalP"/>
    </source>
</evidence>
<dbReference type="Proteomes" id="UP000037178">
    <property type="component" value="Unassembled WGS sequence"/>
</dbReference>
<protein>
    <submittedName>
        <fullName evidence="3">ATPases of the AAA+ class</fullName>
    </submittedName>
</protein>
<keyword evidence="4" id="KW-1185">Reference proteome</keyword>
<evidence type="ECO:0000313" key="4">
    <source>
        <dbReference type="Proteomes" id="UP000037178"/>
    </source>
</evidence>
<name>A0A0J9E8K1_9RHOB</name>
<dbReference type="RefSeq" id="WP_049644619.1">
    <property type="nucleotide sequence ID" value="NZ_LFTY01000002.1"/>
</dbReference>
<gene>
    <name evidence="3" type="ORF">AIOL_004068</name>
</gene>
<dbReference type="OrthoDB" id="531568at2"/>
<dbReference type="Pfam" id="PF14347">
    <property type="entry name" value="DUF4399"/>
    <property type="match status" value="1"/>
</dbReference>
<evidence type="ECO:0000313" key="3">
    <source>
        <dbReference type="EMBL" id="KMW59087.1"/>
    </source>
</evidence>
<feature type="chain" id="PRO_5005318473" evidence="1">
    <location>
        <begin position="21"/>
        <end position="146"/>
    </location>
</feature>
<dbReference type="PATRIC" id="fig|1675527.3.peg.4265"/>
<feature type="domain" description="DUF4399" evidence="2">
    <location>
        <begin position="48"/>
        <end position="146"/>
    </location>
</feature>
<sequence>MKSLAILAAAAALTATTAFAGDTPSPEGAAVYFINLEDGATVSSPLLVQFGLKGMGIAPAGTEIENTGHHHLLLDRAALGATEEGAEELEYAIEADENNRHFGKGQTETTLELSPGTHTLQLVLGDAYHVPHNPPVASQVITITVQ</sequence>
<comment type="caution">
    <text evidence="3">The sequence shown here is derived from an EMBL/GenBank/DDBJ whole genome shotgun (WGS) entry which is preliminary data.</text>
</comment>
<reference evidence="3 4" key="1">
    <citation type="submission" date="2015-06" db="EMBL/GenBank/DDBJ databases">
        <title>Draft genome sequence of an Alphaproteobacteria species associated to the Mediterranean sponge Oscarella lobularis.</title>
        <authorList>
            <person name="Jourda C."/>
            <person name="Santini S."/>
            <person name="Claverie J.-M."/>
        </authorList>
    </citation>
    <scope>NUCLEOTIDE SEQUENCE [LARGE SCALE GENOMIC DNA]</scope>
    <source>
        <strain evidence="3">IGS</strain>
    </source>
</reference>
<dbReference type="STRING" id="1675527.AIOL_004068"/>
<dbReference type="EMBL" id="LFTY01000002">
    <property type="protein sequence ID" value="KMW59087.1"/>
    <property type="molecule type" value="Genomic_DNA"/>
</dbReference>
<accession>A0A0J9E8K1</accession>
<feature type="signal peptide" evidence="1">
    <location>
        <begin position="1"/>
        <end position="20"/>
    </location>
</feature>
<proteinExistence type="predicted"/>
<organism evidence="3 4">
    <name type="scientific">Candidatus Rhodobacter oscarellae</name>
    <dbReference type="NCBI Taxonomy" id="1675527"/>
    <lineage>
        <taxon>Bacteria</taxon>
        <taxon>Pseudomonadati</taxon>
        <taxon>Pseudomonadota</taxon>
        <taxon>Alphaproteobacteria</taxon>
        <taxon>Rhodobacterales</taxon>
        <taxon>Rhodobacter group</taxon>
        <taxon>Rhodobacter</taxon>
    </lineage>
</organism>
<dbReference type="AlphaFoldDB" id="A0A0J9E8K1"/>
<dbReference type="InterPro" id="IPR025512">
    <property type="entry name" value="DUF4399"/>
</dbReference>